<feature type="domain" description="Tyr recombinase" evidence="5">
    <location>
        <begin position="202"/>
        <end position="402"/>
    </location>
</feature>
<evidence type="ECO:0000313" key="7">
    <source>
        <dbReference type="Proteomes" id="UP001220395"/>
    </source>
</evidence>
<proteinExistence type="inferred from homology"/>
<protein>
    <submittedName>
        <fullName evidence="6">Integrase arm-type DNA-binding domain-containing protein</fullName>
    </submittedName>
</protein>
<dbReference type="SUPFAM" id="SSF56349">
    <property type="entry name" value="DNA breaking-rejoining enzymes"/>
    <property type="match status" value="1"/>
</dbReference>
<accession>A0ABY7TP43</accession>
<organism evidence="6 7">
    <name type="scientific">Sphingomonas naphthae</name>
    <dbReference type="NCBI Taxonomy" id="1813468"/>
    <lineage>
        <taxon>Bacteria</taxon>
        <taxon>Pseudomonadati</taxon>
        <taxon>Pseudomonadota</taxon>
        <taxon>Alphaproteobacteria</taxon>
        <taxon>Sphingomonadales</taxon>
        <taxon>Sphingomonadaceae</taxon>
        <taxon>Sphingomonas</taxon>
    </lineage>
</organism>
<dbReference type="RefSeq" id="WP_273690502.1">
    <property type="nucleotide sequence ID" value="NZ_CP117411.1"/>
</dbReference>
<evidence type="ECO:0000259" key="5">
    <source>
        <dbReference type="PROSITE" id="PS51898"/>
    </source>
</evidence>
<evidence type="ECO:0000256" key="2">
    <source>
        <dbReference type="ARBA" id="ARBA00022908"/>
    </source>
</evidence>
<dbReference type="InterPro" id="IPR053876">
    <property type="entry name" value="Phage_int_M"/>
</dbReference>
<dbReference type="Pfam" id="PF13356">
    <property type="entry name" value="Arm-DNA-bind_3"/>
    <property type="match status" value="1"/>
</dbReference>
<evidence type="ECO:0000256" key="1">
    <source>
        <dbReference type="ARBA" id="ARBA00008857"/>
    </source>
</evidence>
<keyword evidence="3 6" id="KW-0238">DNA-binding</keyword>
<dbReference type="InterPro" id="IPR038488">
    <property type="entry name" value="Integrase_DNA-bd_sf"/>
</dbReference>
<dbReference type="InterPro" id="IPR013762">
    <property type="entry name" value="Integrase-like_cat_sf"/>
</dbReference>
<evidence type="ECO:0000313" key="6">
    <source>
        <dbReference type="EMBL" id="WCT75007.1"/>
    </source>
</evidence>
<dbReference type="Gene3D" id="3.30.160.390">
    <property type="entry name" value="Integrase, DNA-binding domain"/>
    <property type="match status" value="1"/>
</dbReference>
<name>A0ABY7TP43_9SPHN</name>
<dbReference type="InterPro" id="IPR010998">
    <property type="entry name" value="Integrase_recombinase_N"/>
</dbReference>
<gene>
    <name evidence="6" type="ORF">PQ455_07265</name>
</gene>
<reference evidence="6 7" key="1">
    <citation type="submission" date="2023-02" db="EMBL/GenBank/DDBJ databases">
        <title>Genome sequence of Sphingomonas naphthae.</title>
        <authorList>
            <person name="Kim S."/>
            <person name="Heo J."/>
            <person name="Kwon S.-W."/>
        </authorList>
    </citation>
    <scope>NUCLEOTIDE SEQUENCE [LARGE SCALE GENOMIC DNA]</scope>
    <source>
        <strain evidence="6 7">KACC 18716</strain>
    </source>
</reference>
<evidence type="ECO:0000256" key="3">
    <source>
        <dbReference type="ARBA" id="ARBA00023125"/>
    </source>
</evidence>
<dbReference type="CDD" id="cd00801">
    <property type="entry name" value="INT_P4_C"/>
    <property type="match status" value="1"/>
</dbReference>
<dbReference type="Pfam" id="PF00589">
    <property type="entry name" value="Phage_integrase"/>
    <property type="match status" value="1"/>
</dbReference>
<sequence>MLSDTQCRRAKAIDKPVKLSDEKGLYLFVTPAGGRIWRLKYRFAGKEKKLVFGPYPEVSLAEARDLRDEARRLLRDHHDPAVTKKAALVTSRADNANTFELIATQWHALNKGMWATRHAEDVIHSLKRDVFPAIGALPIRDIKTPKVLELLRAIEARPAIETAKRVRQRISAVFVYAIGEGIADDDPAAVVKSALKPLHRGKQPAITDLVKARKVLADAEAEDAHPVTKLALRLLALTAVRPGELRGARWDEIEGIDWSDPAAQPVEPLWRIPAARMKGRLTRKEEVGGDHLVPLSRQAIDVLRTAYSLSGRGPLPFPNARHSHRPMSENAIGYLLNRAGYHHRHVPHGWRATFSTIMNERFKADHDIIELMLAHVAQNKVKAAYDRAAHLDRRRELAQLWADLIADGLRPAAEVIIGPRR</sequence>
<dbReference type="Gene3D" id="1.10.150.130">
    <property type="match status" value="1"/>
</dbReference>
<dbReference type="InterPro" id="IPR002104">
    <property type="entry name" value="Integrase_catalytic"/>
</dbReference>
<dbReference type="Proteomes" id="UP001220395">
    <property type="component" value="Chromosome"/>
</dbReference>
<keyword evidence="7" id="KW-1185">Reference proteome</keyword>
<dbReference type="InterPro" id="IPR025166">
    <property type="entry name" value="Integrase_DNA_bind_dom"/>
</dbReference>
<dbReference type="PANTHER" id="PTHR30629">
    <property type="entry name" value="PROPHAGE INTEGRASE"/>
    <property type="match status" value="1"/>
</dbReference>
<dbReference type="PANTHER" id="PTHR30629:SF2">
    <property type="entry name" value="PROPHAGE INTEGRASE INTS-RELATED"/>
    <property type="match status" value="1"/>
</dbReference>
<comment type="similarity">
    <text evidence="1">Belongs to the 'phage' integrase family.</text>
</comment>
<dbReference type="Pfam" id="PF22022">
    <property type="entry name" value="Phage_int_M"/>
    <property type="match status" value="1"/>
</dbReference>
<keyword evidence="2" id="KW-0229">DNA integration</keyword>
<evidence type="ECO:0000256" key="4">
    <source>
        <dbReference type="ARBA" id="ARBA00023172"/>
    </source>
</evidence>
<dbReference type="EMBL" id="CP117411">
    <property type="protein sequence ID" value="WCT75007.1"/>
    <property type="molecule type" value="Genomic_DNA"/>
</dbReference>
<dbReference type="InterPro" id="IPR011010">
    <property type="entry name" value="DNA_brk_join_enz"/>
</dbReference>
<keyword evidence="4" id="KW-0233">DNA recombination</keyword>
<dbReference type="Gene3D" id="1.10.443.10">
    <property type="entry name" value="Intergrase catalytic core"/>
    <property type="match status" value="1"/>
</dbReference>
<dbReference type="InterPro" id="IPR050808">
    <property type="entry name" value="Phage_Integrase"/>
</dbReference>
<dbReference type="PROSITE" id="PS51898">
    <property type="entry name" value="TYR_RECOMBINASE"/>
    <property type="match status" value="1"/>
</dbReference>
<dbReference type="GO" id="GO:0003677">
    <property type="term" value="F:DNA binding"/>
    <property type="evidence" value="ECO:0007669"/>
    <property type="project" value="UniProtKB-KW"/>
</dbReference>